<feature type="region of interest" description="Disordered" evidence="1">
    <location>
        <begin position="1"/>
        <end position="20"/>
    </location>
</feature>
<comment type="caution">
    <text evidence="2">The sequence shown here is derived from an EMBL/GenBank/DDBJ whole genome shotgun (WGS) entry which is preliminary data.</text>
</comment>
<evidence type="ECO:0000313" key="2">
    <source>
        <dbReference type="EMBL" id="KAF7808715.1"/>
    </source>
</evidence>
<keyword evidence="3" id="KW-1185">Reference proteome</keyword>
<proteinExistence type="predicted"/>
<dbReference type="Proteomes" id="UP000634136">
    <property type="component" value="Unassembled WGS sequence"/>
</dbReference>
<name>A0A834W403_9FABA</name>
<sequence length="20" mass="2273">MAHDPNHHMLLAILEEEGNT</sequence>
<dbReference type="AlphaFoldDB" id="A0A834W403"/>
<reference evidence="2" key="1">
    <citation type="submission" date="2020-09" db="EMBL/GenBank/DDBJ databases">
        <title>Genome-Enabled Discovery of Anthraquinone Biosynthesis in Senna tora.</title>
        <authorList>
            <person name="Kang S.-H."/>
            <person name="Pandey R.P."/>
            <person name="Lee C.-M."/>
            <person name="Sim J.-S."/>
            <person name="Jeong J.-T."/>
            <person name="Choi B.-S."/>
            <person name="Jung M."/>
            <person name="Ginzburg D."/>
            <person name="Zhao K."/>
            <person name="Won S.Y."/>
            <person name="Oh T.-J."/>
            <person name="Yu Y."/>
            <person name="Kim N.-H."/>
            <person name="Lee O.R."/>
            <person name="Lee T.-H."/>
            <person name="Bashyal P."/>
            <person name="Kim T.-S."/>
            <person name="Lee W.-H."/>
            <person name="Kawkins C."/>
            <person name="Kim C.-K."/>
            <person name="Kim J.S."/>
            <person name="Ahn B.O."/>
            <person name="Rhee S.Y."/>
            <person name="Sohng J.K."/>
        </authorList>
    </citation>
    <scope>NUCLEOTIDE SEQUENCE</scope>
    <source>
        <tissue evidence="2">Leaf</tissue>
    </source>
</reference>
<accession>A0A834W403</accession>
<evidence type="ECO:0000256" key="1">
    <source>
        <dbReference type="SAM" id="MobiDB-lite"/>
    </source>
</evidence>
<dbReference type="EMBL" id="JAAIUW010000011">
    <property type="protein sequence ID" value="KAF7808715.1"/>
    <property type="molecule type" value="Genomic_DNA"/>
</dbReference>
<evidence type="ECO:0000313" key="3">
    <source>
        <dbReference type="Proteomes" id="UP000634136"/>
    </source>
</evidence>
<gene>
    <name evidence="2" type="ORF">G2W53_035458</name>
</gene>
<organism evidence="2 3">
    <name type="scientific">Senna tora</name>
    <dbReference type="NCBI Taxonomy" id="362788"/>
    <lineage>
        <taxon>Eukaryota</taxon>
        <taxon>Viridiplantae</taxon>
        <taxon>Streptophyta</taxon>
        <taxon>Embryophyta</taxon>
        <taxon>Tracheophyta</taxon>
        <taxon>Spermatophyta</taxon>
        <taxon>Magnoliopsida</taxon>
        <taxon>eudicotyledons</taxon>
        <taxon>Gunneridae</taxon>
        <taxon>Pentapetalae</taxon>
        <taxon>rosids</taxon>
        <taxon>fabids</taxon>
        <taxon>Fabales</taxon>
        <taxon>Fabaceae</taxon>
        <taxon>Caesalpinioideae</taxon>
        <taxon>Cassia clade</taxon>
        <taxon>Senna</taxon>
    </lineage>
</organism>
<protein>
    <submittedName>
        <fullName evidence="2">Uncharacterized protein</fullName>
    </submittedName>
</protein>